<dbReference type="PANTHER" id="PTHR46532:SF11">
    <property type="entry name" value="DYNEIN AXONEMAL HEAVY CHAIN 12"/>
    <property type="match status" value="1"/>
</dbReference>
<dbReference type="GO" id="GO:0007018">
    <property type="term" value="P:microtubule-based movement"/>
    <property type="evidence" value="ECO:0007669"/>
    <property type="project" value="InterPro"/>
</dbReference>
<dbReference type="GO" id="GO:0005858">
    <property type="term" value="C:axonemal dynein complex"/>
    <property type="evidence" value="ECO:0007669"/>
    <property type="project" value="TreeGrafter"/>
</dbReference>
<name>A0A833TCP3_PHYIN</name>
<evidence type="ECO:0000259" key="1">
    <source>
        <dbReference type="Pfam" id="PF08385"/>
    </source>
</evidence>
<accession>A0A833TCP3</accession>
<sequence>MCSNKTPRIYSTANLNSIFDQLQSKKVRKILTALDRTYCTTFARLCKGVFTARIEANDNMKYLRTLEEWFIRLNNDEDFPALTELFKPMLHIILLIWKNAKLQHSGSSRGAHAGDLQLTH</sequence>
<evidence type="ECO:0000313" key="3">
    <source>
        <dbReference type="Proteomes" id="UP000602510"/>
    </source>
</evidence>
<gene>
    <name evidence="2" type="ORF">GN244_ATG09106</name>
</gene>
<dbReference type="AlphaFoldDB" id="A0A833TCP3"/>
<organism evidence="2 3">
    <name type="scientific">Phytophthora infestans</name>
    <name type="common">Potato late blight agent</name>
    <name type="synonym">Botrytis infestans</name>
    <dbReference type="NCBI Taxonomy" id="4787"/>
    <lineage>
        <taxon>Eukaryota</taxon>
        <taxon>Sar</taxon>
        <taxon>Stramenopiles</taxon>
        <taxon>Oomycota</taxon>
        <taxon>Peronosporomycetes</taxon>
        <taxon>Peronosporales</taxon>
        <taxon>Peronosporaceae</taxon>
        <taxon>Phytophthora</taxon>
    </lineage>
</organism>
<dbReference type="InterPro" id="IPR026983">
    <property type="entry name" value="DHC"/>
</dbReference>
<keyword evidence="3" id="KW-1185">Reference proteome</keyword>
<dbReference type="InterPro" id="IPR013594">
    <property type="entry name" value="Dynein_heavy_tail"/>
</dbReference>
<reference evidence="2" key="1">
    <citation type="submission" date="2020-04" db="EMBL/GenBank/DDBJ databases">
        <title>Hybrid Assembly of Korean Phytophthora infestans isolates.</title>
        <authorList>
            <person name="Prokchorchik M."/>
            <person name="Lee Y."/>
            <person name="Seo J."/>
            <person name="Cho J.-H."/>
            <person name="Park Y.-E."/>
            <person name="Jang D.-C."/>
            <person name="Im J.-S."/>
            <person name="Choi J.-G."/>
            <person name="Park H.-J."/>
            <person name="Lee G.-B."/>
            <person name="Lee Y.-G."/>
            <person name="Hong S.-Y."/>
            <person name="Cho K."/>
            <person name="Sohn K.H."/>
        </authorList>
    </citation>
    <scope>NUCLEOTIDE SEQUENCE</scope>
    <source>
        <strain evidence="2">KR_1_A1</strain>
    </source>
</reference>
<evidence type="ECO:0000313" key="2">
    <source>
        <dbReference type="EMBL" id="KAF4038771.1"/>
    </source>
</evidence>
<dbReference type="PANTHER" id="PTHR46532">
    <property type="entry name" value="MALE FERTILITY FACTOR KL5"/>
    <property type="match status" value="1"/>
</dbReference>
<protein>
    <submittedName>
        <fullName evidence="2">Dynein heavy chain containing protein</fullName>
    </submittedName>
</protein>
<comment type="caution">
    <text evidence="2">The sequence shown here is derived from an EMBL/GenBank/DDBJ whole genome shotgun (WGS) entry which is preliminary data.</text>
</comment>
<dbReference type="GO" id="GO:0045505">
    <property type="term" value="F:dynein intermediate chain binding"/>
    <property type="evidence" value="ECO:0007669"/>
    <property type="project" value="InterPro"/>
</dbReference>
<proteinExistence type="predicted"/>
<dbReference type="EMBL" id="WSZM01000189">
    <property type="protein sequence ID" value="KAF4038771.1"/>
    <property type="molecule type" value="Genomic_DNA"/>
</dbReference>
<dbReference type="Pfam" id="PF08385">
    <property type="entry name" value="DHC_N1"/>
    <property type="match status" value="1"/>
</dbReference>
<dbReference type="GO" id="GO:0051959">
    <property type="term" value="F:dynein light intermediate chain binding"/>
    <property type="evidence" value="ECO:0007669"/>
    <property type="project" value="InterPro"/>
</dbReference>
<dbReference type="Proteomes" id="UP000602510">
    <property type="component" value="Unassembled WGS sequence"/>
</dbReference>
<feature type="domain" description="Dynein heavy chain tail" evidence="1">
    <location>
        <begin position="12"/>
        <end position="101"/>
    </location>
</feature>